<dbReference type="OrthoDB" id="9775677at2"/>
<keyword evidence="9" id="KW-1185">Reference proteome</keyword>
<dbReference type="PANTHER" id="PTHR11733:SF167">
    <property type="entry name" value="FI17812P1-RELATED"/>
    <property type="match status" value="1"/>
</dbReference>
<dbReference type="Pfam" id="PF05649">
    <property type="entry name" value="Peptidase_M13_N"/>
    <property type="match status" value="1"/>
</dbReference>
<dbReference type="EMBL" id="CP029149">
    <property type="protein sequence ID" value="QHN65959.1"/>
    <property type="molecule type" value="Genomic_DNA"/>
</dbReference>
<evidence type="ECO:0000256" key="5">
    <source>
        <dbReference type="ARBA" id="ARBA00022801"/>
    </source>
</evidence>
<evidence type="ECO:0000256" key="3">
    <source>
        <dbReference type="ARBA" id="ARBA00022670"/>
    </source>
</evidence>
<dbReference type="KEGG" id="bcad:DBX24_08730"/>
<keyword evidence="7" id="KW-0482">Metalloprotease</keyword>
<evidence type="ECO:0000256" key="7">
    <source>
        <dbReference type="ARBA" id="ARBA00023049"/>
    </source>
</evidence>
<dbReference type="GO" id="GO:0004222">
    <property type="term" value="F:metalloendopeptidase activity"/>
    <property type="evidence" value="ECO:0007669"/>
    <property type="project" value="InterPro"/>
</dbReference>
<dbReference type="AlphaFoldDB" id="A0A6P1QVX9"/>
<sequence>MKKTLIHLMALSGIVAMTSCAASKKGKNLHANCKTECAKENKTCKSKDNQCCSAKDTEKYDGINPAYMDTSVRPQDDFYSFVNGGWMKDAVIPADKASWGSFNELREKTDEDCMKILNNLLKTKYEAGSEGEKIQNLYEAYMDMSKRNQEGLNPVKADLAKIDAIKNLKDLQSYLSKAVQSGDNPLFGWGVYSDLKNSKMNAVYIGAPRLGIGKDYYQKESKANDEVIASYTHFVSQLLTVLGYKNADDTAKKIVAFEKSVAKKLLTNEEGRDANKRYNPKTMDELATLSKNINLPAYLKASGADINIAIVGEQRFYESFDTFINQKNLPLLKDYLKLRLIAGAASELDEKMDKISFDFYGKTMQGQQEQRARNKRALSLINGVLGEAFGKLYVDQYFPAEAKAEMEVLISYLLKSYKQHISNLDWMSSETKVKALDKLSKFTVKVAYPDKWKDYSDLHIQKGESLYTMLKKVSEWRFQRMLKEDLNKPVDRSKWGMTPQTVNAYYSATNNEIVFPAAILQAPFFDFKADPAVNFGGIGAVIGHEISHGFDDGGARFDGNGNLNNWWTDTDRKNFDAKVKQLADQYSSYEPVKGHFVNGTFTSGENIADLGGVAIGIDALKMYLKDNGEVGKINGFTQSQRFFMSWATVWRTKSTEKYMMNQVKTDPHTPGYFRSFGPIVNVDEWYKAFDVKEGDKLYKKPADRIKIW</sequence>
<dbReference type="SUPFAM" id="SSF55486">
    <property type="entry name" value="Metalloproteases ('zincins'), catalytic domain"/>
    <property type="match status" value="1"/>
</dbReference>
<dbReference type="GO" id="GO:0016485">
    <property type="term" value="P:protein processing"/>
    <property type="evidence" value="ECO:0007669"/>
    <property type="project" value="TreeGrafter"/>
</dbReference>
<dbReference type="InterPro" id="IPR018497">
    <property type="entry name" value="Peptidase_M13_C"/>
</dbReference>
<evidence type="ECO:0000256" key="4">
    <source>
        <dbReference type="ARBA" id="ARBA00022723"/>
    </source>
</evidence>
<name>A0A6P1QVX9_9FLAO</name>
<comment type="cofactor">
    <cofactor evidence="1">
        <name>Zn(2+)</name>
        <dbReference type="ChEBI" id="CHEBI:29105"/>
    </cofactor>
</comment>
<gene>
    <name evidence="8" type="ORF">DBX24_08730</name>
</gene>
<evidence type="ECO:0000256" key="6">
    <source>
        <dbReference type="ARBA" id="ARBA00022833"/>
    </source>
</evidence>
<dbReference type="CDD" id="cd08662">
    <property type="entry name" value="M13"/>
    <property type="match status" value="1"/>
</dbReference>
<accession>A0A6P1QVX9</accession>
<evidence type="ECO:0000256" key="2">
    <source>
        <dbReference type="ARBA" id="ARBA00007357"/>
    </source>
</evidence>
<keyword evidence="6" id="KW-0862">Zinc</keyword>
<evidence type="ECO:0000313" key="8">
    <source>
        <dbReference type="EMBL" id="QHN65959.1"/>
    </source>
</evidence>
<evidence type="ECO:0000313" key="9">
    <source>
        <dbReference type="Proteomes" id="UP000464318"/>
    </source>
</evidence>
<evidence type="ECO:0000256" key="1">
    <source>
        <dbReference type="ARBA" id="ARBA00001947"/>
    </source>
</evidence>
<dbReference type="GO" id="GO:0046872">
    <property type="term" value="F:metal ion binding"/>
    <property type="evidence" value="ECO:0007669"/>
    <property type="project" value="UniProtKB-KW"/>
</dbReference>
<dbReference type="Gene3D" id="3.40.390.10">
    <property type="entry name" value="Collagenase (Catalytic Domain)"/>
    <property type="match status" value="1"/>
</dbReference>
<dbReference type="RefSeq" id="WP_160224614.1">
    <property type="nucleotide sequence ID" value="NZ_CP029149.1"/>
</dbReference>
<keyword evidence="3" id="KW-0645">Protease</keyword>
<keyword evidence="4" id="KW-0479">Metal-binding</keyword>
<keyword evidence="5" id="KW-0378">Hydrolase</keyword>
<reference evidence="8 9" key="1">
    <citation type="submission" date="2018-04" db="EMBL/GenBank/DDBJ databases">
        <title>Characteristic and Complete Genome Sequencing of A Novel Member of Infective Endocarditis Causative Bacteria: Bergeyella cardium QL-PH.</title>
        <authorList>
            <person name="Pan H."/>
            <person name="Sun E."/>
            <person name="Zhang Y."/>
        </authorList>
    </citation>
    <scope>NUCLEOTIDE SEQUENCE [LARGE SCALE GENOMIC DNA]</scope>
    <source>
        <strain evidence="8 9">HPQL</strain>
    </source>
</reference>
<dbReference type="Pfam" id="PF01431">
    <property type="entry name" value="Peptidase_M13"/>
    <property type="match status" value="1"/>
</dbReference>
<dbReference type="PROSITE" id="PS51885">
    <property type="entry name" value="NEPRILYSIN"/>
    <property type="match status" value="1"/>
</dbReference>
<dbReference type="GO" id="GO:0005886">
    <property type="term" value="C:plasma membrane"/>
    <property type="evidence" value="ECO:0007669"/>
    <property type="project" value="TreeGrafter"/>
</dbReference>
<dbReference type="InterPro" id="IPR042089">
    <property type="entry name" value="Peptidase_M13_dom_2"/>
</dbReference>
<dbReference type="PROSITE" id="PS51257">
    <property type="entry name" value="PROKAR_LIPOPROTEIN"/>
    <property type="match status" value="1"/>
</dbReference>
<dbReference type="Proteomes" id="UP000464318">
    <property type="component" value="Chromosome"/>
</dbReference>
<dbReference type="PRINTS" id="PR00786">
    <property type="entry name" value="NEPRILYSIN"/>
</dbReference>
<organism evidence="8 9">
    <name type="scientific">Bergeyella cardium</name>
    <dbReference type="NCBI Taxonomy" id="1585976"/>
    <lineage>
        <taxon>Bacteria</taxon>
        <taxon>Pseudomonadati</taxon>
        <taxon>Bacteroidota</taxon>
        <taxon>Flavobacteriia</taxon>
        <taxon>Flavobacteriales</taxon>
        <taxon>Weeksellaceae</taxon>
        <taxon>Bergeyella</taxon>
    </lineage>
</organism>
<dbReference type="Gene3D" id="1.10.1380.10">
    <property type="entry name" value="Neutral endopeptidase , domain2"/>
    <property type="match status" value="1"/>
</dbReference>
<dbReference type="InterPro" id="IPR024079">
    <property type="entry name" value="MetalloPept_cat_dom_sf"/>
</dbReference>
<proteinExistence type="inferred from homology"/>
<dbReference type="PANTHER" id="PTHR11733">
    <property type="entry name" value="ZINC METALLOPROTEASE FAMILY M13 NEPRILYSIN-RELATED"/>
    <property type="match status" value="1"/>
</dbReference>
<comment type="similarity">
    <text evidence="2">Belongs to the peptidase M13 family.</text>
</comment>
<dbReference type="InterPro" id="IPR000718">
    <property type="entry name" value="Peptidase_M13"/>
</dbReference>
<dbReference type="InterPro" id="IPR008753">
    <property type="entry name" value="Peptidase_M13_N"/>
</dbReference>
<protein>
    <submittedName>
        <fullName evidence="8">M13 family peptidase</fullName>
    </submittedName>
</protein>